<dbReference type="AlphaFoldDB" id="A0A8J3X0Y4"/>
<protein>
    <recommendedName>
        <fullName evidence="2">Nitroreductase domain-containing protein</fullName>
    </recommendedName>
</protein>
<dbReference type="GO" id="GO:0016491">
    <property type="term" value="F:oxidoreductase activity"/>
    <property type="evidence" value="ECO:0007669"/>
    <property type="project" value="InterPro"/>
</dbReference>
<organism evidence="3 4">
    <name type="scientific">Planosporangium mesophilum</name>
    <dbReference type="NCBI Taxonomy" id="689768"/>
    <lineage>
        <taxon>Bacteria</taxon>
        <taxon>Bacillati</taxon>
        <taxon>Actinomycetota</taxon>
        <taxon>Actinomycetes</taxon>
        <taxon>Micromonosporales</taxon>
        <taxon>Micromonosporaceae</taxon>
        <taxon>Planosporangium</taxon>
    </lineage>
</organism>
<evidence type="ECO:0000259" key="2">
    <source>
        <dbReference type="Pfam" id="PF00881"/>
    </source>
</evidence>
<feature type="domain" description="Nitroreductase" evidence="2">
    <location>
        <begin position="3"/>
        <end position="105"/>
    </location>
</feature>
<dbReference type="Gene3D" id="3.40.109.10">
    <property type="entry name" value="NADH Oxidase"/>
    <property type="match status" value="1"/>
</dbReference>
<feature type="region of interest" description="Disordered" evidence="1">
    <location>
        <begin position="1"/>
        <end position="28"/>
    </location>
</feature>
<dbReference type="InterPro" id="IPR029479">
    <property type="entry name" value="Nitroreductase"/>
</dbReference>
<dbReference type="Proteomes" id="UP000599074">
    <property type="component" value="Unassembled WGS sequence"/>
</dbReference>
<dbReference type="RefSeq" id="WP_203935614.1">
    <property type="nucleotide sequence ID" value="NZ_BOON01000027.1"/>
</dbReference>
<proteinExistence type="predicted"/>
<reference evidence="3" key="1">
    <citation type="submission" date="2021-01" db="EMBL/GenBank/DDBJ databases">
        <title>Whole genome shotgun sequence of Planosporangium mesophilum NBRC 109066.</title>
        <authorList>
            <person name="Komaki H."/>
            <person name="Tamura T."/>
        </authorList>
    </citation>
    <scope>NUCLEOTIDE SEQUENCE</scope>
    <source>
        <strain evidence="3">NBRC 109066</strain>
    </source>
</reference>
<evidence type="ECO:0000313" key="4">
    <source>
        <dbReference type="Proteomes" id="UP000599074"/>
    </source>
</evidence>
<dbReference type="Pfam" id="PF00881">
    <property type="entry name" value="Nitroreductase"/>
    <property type="match status" value="1"/>
</dbReference>
<gene>
    <name evidence="3" type="ORF">Pme01_28080</name>
</gene>
<keyword evidence="4" id="KW-1185">Reference proteome</keyword>
<evidence type="ECO:0000256" key="1">
    <source>
        <dbReference type="SAM" id="MobiDB-lite"/>
    </source>
</evidence>
<name>A0A8J3X0Y4_9ACTN</name>
<comment type="caution">
    <text evidence="3">The sequence shown here is derived from an EMBL/GenBank/DDBJ whole genome shotgun (WGS) entry which is preliminary data.</text>
</comment>
<evidence type="ECO:0000313" key="3">
    <source>
        <dbReference type="EMBL" id="GII23211.1"/>
    </source>
</evidence>
<dbReference type="EMBL" id="BOON01000027">
    <property type="protein sequence ID" value="GII23211.1"/>
    <property type="molecule type" value="Genomic_DNA"/>
</dbReference>
<sequence length="112" mass="11957">MLTDPELKAQVTDRPLRQVPSGVPGAGAAPLDAAQERIASSSDYLREVMGRVPVLVIGAIDTGEEDFAPGNQAGLWGSLLAAAWSFALALRARGLGTSWTTLHLRYEREVRA</sequence>
<accession>A0A8J3X0Y4</accession>
<dbReference type="SUPFAM" id="SSF55469">
    <property type="entry name" value="FMN-dependent nitroreductase-like"/>
    <property type="match status" value="1"/>
</dbReference>
<dbReference type="InterPro" id="IPR000415">
    <property type="entry name" value="Nitroreductase-like"/>
</dbReference>